<feature type="domain" description="U-box" evidence="2">
    <location>
        <begin position="140"/>
        <end position="205"/>
    </location>
</feature>
<accession>A0AAD3E243</accession>
<evidence type="ECO:0000259" key="2">
    <source>
        <dbReference type="SMART" id="SM00504"/>
    </source>
</evidence>
<dbReference type="SUPFAM" id="SSF57850">
    <property type="entry name" value="RING/U-box"/>
    <property type="match status" value="1"/>
</dbReference>
<reference evidence="3 4" key="1">
    <citation type="journal article" date="2021" name="Sci. Rep.">
        <title>Genome sequencing of the multicellular alga Astrephomene provides insights into convergent evolution of germ-soma differentiation.</title>
        <authorList>
            <person name="Yamashita S."/>
            <person name="Yamamoto K."/>
            <person name="Matsuzaki R."/>
            <person name="Suzuki S."/>
            <person name="Yamaguchi H."/>
            <person name="Hirooka S."/>
            <person name="Minakuchi Y."/>
            <person name="Miyagishima S."/>
            <person name="Kawachi M."/>
            <person name="Toyoda A."/>
            <person name="Nozaki H."/>
        </authorList>
    </citation>
    <scope>NUCLEOTIDE SEQUENCE [LARGE SCALE GENOMIC DNA]</scope>
    <source>
        <strain evidence="3 4">NIES-4017</strain>
    </source>
</reference>
<name>A0AAD3E243_9CHLO</name>
<evidence type="ECO:0000256" key="1">
    <source>
        <dbReference type="SAM" id="MobiDB-lite"/>
    </source>
</evidence>
<dbReference type="GO" id="GO:0004842">
    <property type="term" value="F:ubiquitin-protein transferase activity"/>
    <property type="evidence" value="ECO:0007669"/>
    <property type="project" value="InterPro"/>
</dbReference>
<protein>
    <recommendedName>
        <fullName evidence="2">U-box domain-containing protein</fullName>
    </recommendedName>
</protein>
<organism evidence="3 4">
    <name type="scientific">Astrephomene gubernaculifera</name>
    <dbReference type="NCBI Taxonomy" id="47775"/>
    <lineage>
        <taxon>Eukaryota</taxon>
        <taxon>Viridiplantae</taxon>
        <taxon>Chlorophyta</taxon>
        <taxon>core chlorophytes</taxon>
        <taxon>Chlorophyceae</taxon>
        <taxon>CS clade</taxon>
        <taxon>Chlamydomonadales</taxon>
        <taxon>Astrephomenaceae</taxon>
        <taxon>Astrephomene</taxon>
    </lineage>
</organism>
<dbReference type="InterPro" id="IPR003613">
    <property type="entry name" value="Ubox_domain"/>
</dbReference>
<dbReference type="SMART" id="SM00504">
    <property type="entry name" value="Ubox"/>
    <property type="match status" value="1"/>
</dbReference>
<feature type="compositionally biased region" description="Low complexity" evidence="1">
    <location>
        <begin position="240"/>
        <end position="256"/>
    </location>
</feature>
<dbReference type="InterPro" id="IPR013083">
    <property type="entry name" value="Znf_RING/FYVE/PHD"/>
</dbReference>
<feature type="compositionally biased region" description="Low complexity" evidence="1">
    <location>
        <begin position="263"/>
        <end position="294"/>
    </location>
</feature>
<keyword evidence="4" id="KW-1185">Reference proteome</keyword>
<feature type="compositionally biased region" description="Low complexity" evidence="1">
    <location>
        <begin position="309"/>
        <end position="336"/>
    </location>
</feature>
<proteinExistence type="predicted"/>
<comment type="caution">
    <text evidence="3">The sequence shown here is derived from an EMBL/GenBank/DDBJ whole genome shotgun (WGS) entry which is preliminary data.</text>
</comment>
<dbReference type="EMBL" id="BMAR01000050">
    <property type="protein sequence ID" value="GFR51452.1"/>
    <property type="molecule type" value="Genomic_DNA"/>
</dbReference>
<feature type="region of interest" description="Disordered" evidence="1">
    <location>
        <begin position="234"/>
        <end position="343"/>
    </location>
</feature>
<dbReference type="Proteomes" id="UP001054857">
    <property type="component" value="Unassembled WGS sequence"/>
</dbReference>
<evidence type="ECO:0000313" key="4">
    <source>
        <dbReference type="Proteomes" id="UP001054857"/>
    </source>
</evidence>
<sequence length="477" mass="50928">METGAPKVRELIILHSDIEPEFLCVLTGCIARHPVLDPGDGRGRPVEKAAFERHQKLYRVTPLQGNQPIVPQVVHRRKERIEEWLKAHATIKPAAKLIKQEQQPAMLSPADDLGFSMTHGSAGLHKSIALEFQVKLIKKHFICPLTWCLIIDPVMAKHNPNILFERAAIEEYIAEEGCNPVDGSPLSICDLWQDPADVRMLEGIARRYKVYPAGNADPGCVAPKVVIDLALSSDEEGEEMPPQGQQPGSAAAAAAAEMCHASPQQQMQQVFQTQPGQPEQPQQSPQQAAAVAHQEPGPAVAGTRPASEQLPYQQQQCQPGQDGSTAGGAAAEGNAGPRSAGGGCCSGPTATPLVVSPPASNPTAAAAVAVGLKQGQAAEAVLLARQPGQQQGLRDEAEPGSTAGTVTAAAATTGQQPRQRQRSRDYRQRLLHARGYLGIIQEHVNEWFGPTFVKGTVVVKVKAAAGPIGNRHCREGY</sequence>
<dbReference type="Gene3D" id="3.30.40.10">
    <property type="entry name" value="Zinc/RING finger domain, C3HC4 (zinc finger)"/>
    <property type="match status" value="1"/>
</dbReference>
<gene>
    <name evidence="3" type="ORF">Agub_g13745</name>
</gene>
<evidence type="ECO:0000313" key="3">
    <source>
        <dbReference type="EMBL" id="GFR51452.1"/>
    </source>
</evidence>
<dbReference type="GO" id="GO:0016567">
    <property type="term" value="P:protein ubiquitination"/>
    <property type="evidence" value="ECO:0007669"/>
    <property type="project" value="InterPro"/>
</dbReference>
<dbReference type="AlphaFoldDB" id="A0AAD3E243"/>